<evidence type="ECO:0000256" key="4">
    <source>
        <dbReference type="SAM" id="Phobius"/>
    </source>
</evidence>
<dbReference type="RefSeq" id="WP_407049867.1">
    <property type="nucleotide sequence ID" value="NZ_CP158568.1"/>
</dbReference>
<dbReference type="Pfam" id="PF07690">
    <property type="entry name" value="MFS_1"/>
    <property type="match status" value="1"/>
</dbReference>
<feature type="transmembrane region" description="Helical" evidence="4">
    <location>
        <begin position="63"/>
        <end position="81"/>
    </location>
</feature>
<dbReference type="InterPro" id="IPR020846">
    <property type="entry name" value="MFS_dom"/>
</dbReference>
<sequence length="106" mass="10880">MPLLAFATLLASLGLGMLVPALPMLTAGEGPAAQSFLVSLFGVARLVCSLPAGWLADRLGLRRVAVAGLLLLVAGSALGALDGDFRILSLALALQGRARRCSRRSP</sequence>
<feature type="domain" description="Major facilitator superfamily (MFS) profile" evidence="5">
    <location>
        <begin position="1"/>
        <end position="106"/>
    </location>
</feature>
<dbReference type="SUPFAM" id="SSF103473">
    <property type="entry name" value="MFS general substrate transporter"/>
    <property type="match status" value="1"/>
</dbReference>
<keyword evidence="1 4" id="KW-0812">Transmembrane</keyword>
<keyword evidence="3 4" id="KW-0472">Membrane</keyword>
<evidence type="ECO:0000313" key="6">
    <source>
        <dbReference type="EMBL" id="XBY44775.1"/>
    </source>
</evidence>
<dbReference type="AlphaFoldDB" id="A0AAU7XDK7"/>
<evidence type="ECO:0000256" key="1">
    <source>
        <dbReference type="ARBA" id="ARBA00022692"/>
    </source>
</evidence>
<evidence type="ECO:0000256" key="3">
    <source>
        <dbReference type="ARBA" id="ARBA00023136"/>
    </source>
</evidence>
<dbReference type="EMBL" id="CP158568">
    <property type="protein sequence ID" value="XBY44775.1"/>
    <property type="molecule type" value="Genomic_DNA"/>
</dbReference>
<gene>
    <name evidence="6" type="ORF">ABS361_00230</name>
</gene>
<evidence type="ECO:0000259" key="5">
    <source>
        <dbReference type="PROSITE" id="PS50850"/>
    </source>
</evidence>
<dbReference type="InterPro" id="IPR036259">
    <property type="entry name" value="MFS_trans_sf"/>
</dbReference>
<name>A0AAU7XDK7_9HYPH</name>
<reference evidence="6" key="1">
    <citation type="submission" date="2024-06" db="EMBL/GenBank/DDBJ databases">
        <title>Methylostella associata gen. nov., sp. nov., a novel Ancalomicrobiaceae-affiliated facultatively methylotrophic bacteria that feed on methanotrophs of the genus Methylococcus.</title>
        <authorList>
            <person name="Saltykova V."/>
            <person name="Danilova O.V."/>
            <person name="Oshkin I.Y."/>
            <person name="Belova S.E."/>
            <person name="Pimenov N.V."/>
            <person name="Dedysh S.N."/>
        </authorList>
    </citation>
    <scope>NUCLEOTIDE SEQUENCE</scope>
    <source>
        <strain evidence="6">S20</strain>
    </source>
</reference>
<accession>A0AAU7XDK7</accession>
<dbReference type="KEGG" id="mflg:ABS361_00230"/>
<proteinExistence type="predicted"/>
<feature type="transmembrane region" description="Helical" evidence="4">
    <location>
        <begin position="37"/>
        <end position="56"/>
    </location>
</feature>
<keyword evidence="2 4" id="KW-1133">Transmembrane helix</keyword>
<dbReference type="PROSITE" id="PS50850">
    <property type="entry name" value="MFS"/>
    <property type="match status" value="1"/>
</dbReference>
<dbReference type="Gene3D" id="1.20.1250.20">
    <property type="entry name" value="MFS general substrate transporter like domains"/>
    <property type="match status" value="1"/>
</dbReference>
<protein>
    <submittedName>
        <fullName evidence="6">MFS transporter</fullName>
    </submittedName>
</protein>
<evidence type="ECO:0000256" key="2">
    <source>
        <dbReference type="ARBA" id="ARBA00022989"/>
    </source>
</evidence>
<dbReference type="GO" id="GO:0022857">
    <property type="term" value="F:transmembrane transporter activity"/>
    <property type="evidence" value="ECO:0007669"/>
    <property type="project" value="InterPro"/>
</dbReference>
<dbReference type="InterPro" id="IPR011701">
    <property type="entry name" value="MFS"/>
</dbReference>
<organism evidence="6">
    <name type="scientific">Methyloraptor flagellatus</name>
    <dbReference type="NCBI Taxonomy" id="3162530"/>
    <lineage>
        <taxon>Bacteria</taxon>
        <taxon>Pseudomonadati</taxon>
        <taxon>Pseudomonadota</taxon>
        <taxon>Alphaproteobacteria</taxon>
        <taxon>Hyphomicrobiales</taxon>
        <taxon>Ancalomicrobiaceae</taxon>
        <taxon>Methyloraptor</taxon>
    </lineage>
</organism>